<name>V2XWL4_MONRO</name>
<dbReference type="PANTHER" id="PTHR15715:SF37">
    <property type="entry name" value="LD47843P"/>
    <property type="match status" value="1"/>
</dbReference>
<dbReference type="OrthoDB" id="687730at2759"/>
<protein>
    <submittedName>
        <fullName evidence="2">Cell cycle arrest in response to pheromone-related protein</fullName>
    </submittedName>
</protein>
<dbReference type="Pfam" id="PF00498">
    <property type="entry name" value="FHA"/>
    <property type="match status" value="1"/>
</dbReference>
<dbReference type="InterPro" id="IPR008984">
    <property type="entry name" value="SMAD_FHA_dom_sf"/>
</dbReference>
<feature type="domain" description="FHA" evidence="1">
    <location>
        <begin position="31"/>
        <end position="87"/>
    </location>
</feature>
<evidence type="ECO:0000313" key="2">
    <source>
        <dbReference type="EMBL" id="ESK83799.1"/>
    </source>
</evidence>
<dbReference type="HOGENOM" id="CLU_1855797_0_0_1"/>
<dbReference type="EMBL" id="AWSO01001442">
    <property type="protein sequence ID" value="ESK83799.1"/>
    <property type="molecule type" value="Genomic_DNA"/>
</dbReference>
<proteinExistence type="predicted"/>
<evidence type="ECO:0000259" key="1">
    <source>
        <dbReference type="PROSITE" id="PS50006"/>
    </source>
</evidence>
<dbReference type="InterPro" id="IPR000253">
    <property type="entry name" value="FHA_dom"/>
</dbReference>
<accession>V2XWL4</accession>
<organism evidence="2 3">
    <name type="scientific">Moniliophthora roreri (strain MCA 2997)</name>
    <name type="common">Cocoa frosty pod rot fungus</name>
    <name type="synonym">Crinipellis roreri</name>
    <dbReference type="NCBI Taxonomy" id="1381753"/>
    <lineage>
        <taxon>Eukaryota</taxon>
        <taxon>Fungi</taxon>
        <taxon>Dikarya</taxon>
        <taxon>Basidiomycota</taxon>
        <taxon>Agaricomycotina</taxon>
        <taxon>Agaricomycetes</taxon>
        <taxon>Agaricomycetidae</taxon>
        <taxon>Agaricales</taxon>
        <taxon>Marasmiineae</taxon>
        <taxon>Marasmiaceae</taxon>
        <taxon>Moniliophthora</taxon>
    </lineage>
</organism>
<dbReference type="PANTHER" id="PTHR15715">
    <property type="entry name" value="CENTROSOMAL PROTEIN OF 170 KDA"/>
    <property type="match status" value="1"/>
</dbReference>
<dbReference type="AlphaFoldDB" id="V2XWL4"/>
<dbReference type="STRING" id="1381753.V2XWL4"/>
<keyword evidence="3" id="KW-1185">Reference proteome</keyword>
<dbReference type="Proteomes" id="UP000017559">
    <property type="component" value="Unassembled WGS sequence"/>
</dbReference>
<sequence length="138" mass="15382">MVALPFPAIHLYSINNLFTPRKILLAHNHKVKLGREIDAETAPNERNGYFAAQSVSRQHAEVWEEGGKIFIRDTESSNGTWLNGERLSPEGVESDPYELKSDDIIEMGIDIIDGSSSRGTYGDAGPGLITQLVHWEFE</sequence>
<evidence type="ECO:0000313" key="3">
    <source>
        <dbReference type="Proteomes" id="UP000017559"/>
    </source>
</evidence>
<comment type="caution">
    <text evidence="2">The sequence shown here is derived from an EMBL/GenBank/DDBJ whole genome shotgun (WGS) entry which is preliminary data.</text>
</comment>
<gene>
    <name evidence="2" type="ORF">Moror_13554</name>
</gene>
<dbReference type="SMART" id="SM00240">
    <property type="entry name" value="FHA"/>
    <property type="match status" value="1"/>
</dbReference>
<dbReference type="GO" id="GO:0005737">
    <property type="term" value="C:cytoplasm"/>
    <property type="evidence" value="ECO:0007669"/>
    <property type="project" value="TreeGrafter"/>
</dbReference>
<reference evidence="2 3" key="1">
    <citation type="journal article" date="2014" name="BMC Genomics">
        <title>Genome and secretome analysis of the hemibiotrophic fungal pathogen, Moniliophthora roreri, which causes frosty pod rot disease of cacao: mechanisms of the biotrophic and necrotrophic phases.</title>
        <authorList>
            <person name="Meinhardt L.W."/>
            <person name="Costa G.G.L."/>
            <person name="Thomazella D.P.T."/>
            <person name="Teixeira P.J.P.L."/>
            <person name="Carazzolle M.F."/>
            <person name="Schuster S.C."/>
            <person name="Carlson J.E."/>
            <person name="Guiltinan M.J."/>
            <person name="Mieczkowski P."/>
            <person name="Farmer A."/>
            <person name="Ramaraj T."/>
            <person name="Crozier J."/>
            <person name="Davis R.E."/>
            <person name="Shao J."/>
            <person name="Melnick R.L."/>
            <person name="Pereira G.A.G."/>
            <person name="Bailey B.A."/>
        </authorList>
    </citation>
    <scope>NUCLEOTIDE SEQUENCE [LARGE SCALE GENOMIC DNA]</scope>
    <source>
        <strain evidence="2 3">MCA 2997</strain>
    </source>
</reference>
<dbReference type="SUPFAM" id="SSF49879">
    <property type="entry name" value="SMAD/FHA domain"/>
    <property type="match status" value="1"/>
</dbReference>
<dbReference type="KEGG" id="mrr:Moror_13554"/>
<dbReference type="PROSITE" id="PS50006">
    <property type="entry name" value="FHA_DOMAIN"/>
    <property type="match status" value="1"/>
</dbReference>
<dbReference type="Gene3D" id="2.60.200.20">
    <property type="match status" value="1"/>
</dbReference>
<dbReference type="InterPro" id="IPR051176">
    <property type="entry name" value="Cent_Immune-Sig_Mod"/>
</dbReference>